<evidence type="ECO:0000256" key="1">
    <source>
        <dbReference type="ARBA" id="ARBA00023157"/>
    </source>
</evidence>
<dbReference type="InterPro" id="IPR035976">
    <property type="entry name" value="Sushi/SCR/CCP_sf"/>
</dbReference>
<feature type="non-terminal residue" evidence="5">
    <location>
        <position position="1"/>
    </location>
</feature>
<dbReference type="PROSITE" id="PS50923">
    <property type="entry name" value="SUSHI"/>
    <property type="match status" value="1"/>
</dbReference>
<evidence type="ECO:0000259" key="4">
    <source>
        <dbReference type="PROSITE" id="PS50923"/>
    </source>
</evidence>
<organism evidence="5 6">
    <name type="scientific">Trichostrongylus colubriformis</name>
    <name type="common">Black scour worm</name>
    <dbReference type="NCBI Taxonomy" id="6319"/>
    <lineage>
        <taxon>Eukaryota</taxon>
        <taxon>Metazoa</taxon>
        <taxon>Ecdysozoa</taxon>
        <taxon>Nematoda</taxon>
        <taxon>Chromadorea</taxon>
        <taxon>Rhabditida</taxon>
        <taxon>Rhabditina</taxon>
        <taxon>Rhabditomorpha</taxon>
        <taxon>Strongyloidea</taxon>
        <taxon>Trichostrongylidae</taxon>
        <taxon>Trichostrongylus</taxon>
    </lineage>
</organism>
<proteinExistence type="predicted"/>
<comment type="caution">
    <text evidence="2">Lacks conserved residue(s) required for the propagation of feature annotation.</text>
</comment>
<dbReference type="Gene3D" id="2.10.70.10">
    <property type="entry name" value="Complement Module, domain 1"/>
    <property type="match status" value="1"/>
</dbReference>
<feature type="disulfide bond" evidence="2">
    <location>
        <begin position="62"/>
        <end position="89"/>
    </location>
</feature>
<keyword evidence="3" id="KW-0732">Signal</keyword>
<feature type="domain" description="Sushi" evidence="4">
    <location>
        <begin position="23"/>
        <end position="91"/>
    </location>
</feature>
<dbReference type="SUPFAM" id="SSF57535">
    <property type="entry name" value="Complement control module/SCR domain"/>
    <property type="match status" value="1"/>
</dbReference>
<dbReference type="AlphaFoldDB" id="A0AAN8IWE6"/>
<keyword evidence="2" id="KW-0768">Sushi</keyword>
<evidence type="ECO:0000313" key="6">
    <source>
        <dbReference type="Proteomes" id="UP001331761"/>
    </source>
</evidence>
<evidence type="ECO:0000256" key="3">
    <source>
        <dbReference type="SAM" id="SignalP"/>
    </source>
</evidence>
<keyword evidence="6" id="KW-1185">Reference proteome</keyword>
<evidence type="ECO:0000313" key="5">
    <source>
        <dbReference type="EMBL" id="KAK5967174.1"/>
    </source>
</evidence>
<comment type="caution">
    <text evidence="5">The sequence shown here is derived from an EMBL/GenBank/DDBJ whole genome shotgun (WGS) entry which is preliminary data.</text>
</comment>
<feature type="chain" id="PRO_5042855264" evidence="3">
    <location>
        <begin position="24"/>
        <end position="92"/>
    </location>
</feature>
<evidence type="ECO:0000256" key="2">
    <source>
        <dbReference type="PROSITE-ProRule" id="PRU00302"/>
    </source>
</evidence>
<dbReference type="Pfam" id="PF00084">
    <property type="entry name" value="Sushi"/>
    <property type="match status" value="1"/>
</dbReference>
<reference evidence="5 6" key="1">
    <citation type="submission" date="2019-10" db="EMBL/GenBank/DDBJ databases">
        <title>Assembly and Annotation for the nematode Trichostrongylus colubriformis.</title>
        <authorList>
            <person name="Martin J."/>
        </authorList>
    </citation>
    <scope>NUCLEOTIDE SEQUENCE [LARGE SCALE GENOMIC DNA]</scope>
    <source>
        <strain evidence="5">G859</strain>
        <tissue evidence="5">Whole worm</tissue>
    </source>
</reference>
<dbReference type="EMBL" id="WIXE01022738">
    <property type="protein sequence ID" value="KAK5967174.1"/>
    <property type="molecule type" value="Genomic_DNA"/>
</dbReference>
<name>A0AAN8IWE6_TRICO</name>
<keyword evidence="1 2" id="KW-1015">Disulfide bond</keyword>
<dbReference type="Proteomes" id="UP001331761">
    <property type="component" value="Unassembled WGS sequence"/>
</dbReference>
<protein>
    <submittedName>
        <fullName evidence="5">Sushi domain-containing protein</fullName>
    </submittedName>
</protein>
<feature type="signal peptide" evidence="3">
    <location>
        <begin position="1"/>
        <end position="23"/>
    </location>
</feature>
<gene>
    <name evidence="5" type="ORF">GCK32_000187</name>
</gene>
<sequence length="92" mass="9544">SGTMCRLLFFTLVVVIVVRQGYTSCPPIPDSPTARLMYTSSSSTQVGPTSPLEDGTIAKLKCPPGHKATGTATATCTAGKWIGLPLGDCSKV</sequence>
<accession>A0AAN8IWE6</accession>
<dbReference type="InterPro" id="IPR000436">
    <property type="entry name" value="Sushi_SCR_CCP_dom"/>
</dbReference>
<dbReference type="SMART" id="SM00032">
    <property type="entry name" value="CCP"/>
    <property type="match status" value="1"/>
</dbReference>